<feature type="domain" description="Glycosyltransferase subfamily 4-like N-terminal" evidence="5">
    <location>
        <begin position="24"/>
        <end position="193"/>
    </location>
</feature>
<sequence length="392" mass="41102">MPLRVAMVSLHTSPGADPGAGDVGGMNVVIRHLAGELAALGCEIDILTRRTDPAAPTVVELAAGVRLRHLDAGPAQVRPKSEHEAYIHEFGDAMSTCGGYDLIHAHHWFSGLAALDVARAWGTGMVQSFHSIAAAPESALAEGERPESPGRMVGEARLAREANALLAVSSAERRTIVDRLGAAPDRVTVVRPGVDVTQFHPAGERESGAGYLLAAARLEPLKGIDLAIEAVAGLDPQVAPELVICGGATSGFEDYPDQLHQLVAARGLSGRVRFLGPCSRDELAALMRGARIFLNPSHSETYGLTALEAAASGVPVVAAESGGLVEAVRHGETGLLLHTRDPDAWTGALQALLTDPARVARLARGGRAHAEQHTWAQMAQRTLAVYQQLIGA</sequence>
<dbReference type="PANTHER" id="PTHR45947:SF3">
    <property type="entry name" value="SULFOQUINOVOSYL TRANSFERASE SQD2"/>
    <property type="match status" value="1"/>
</dbReference>
<dbReference type="STRING" id="648782.SAMN04488554_1263"/>
<dbReference type="Pfam" id="PF00534">
    <property type="entry name" value="Glycos_transf_1"/>
    <property type="match status" value="1"/>
</dbReference>
<keyword evidence="7" id="KW-1185">Reference proteome</keyword>
<dbReference type="Proteomes" id="UP000199220">
    <property type="component" value="Unassembled WGS sequence"/>
</dbReference>
<evidence type="ECO:0000259" key="4">
    <source>
        <dbReference type="Pfam" id="PF00534"/>
    </source>
</evidence>
<keyword evidence="2" id="KW-0328">Glycosyltransferase</keyword>
<dbReference type="RefSeq" id="WP_245708694.1">
    <property type="nucleotide sequence ID" value="NZ_FNTX01000001.1"/>
</dbReference>
<dbReference type="InterPro" id="IPR028098">
    <property type="entry name" value="Glyco_trans_4-like_N"/>
</dbReference>
<dbReference type="InterPro" id="IPR001296">
    <property type="entry name" value="Glyco_trans_1"/>
</dbReference>
<dbReference type="Pfam" id="PF13579">
    <property type="entry name" value="Glyco_trans_4_4"/>
    <property type="match status" value="1"/>
</dbReference>
<reference evidence="7" key="1">
    <citation type="submission" date="2016-10" db="EMBL/GenBank/DDBJ databases">
        <authorList>
            <person name="Varghese N."/>
            <person name="Submissions S."/>
        </authorList>
    </citation>
    <scope>NUCLEOTIDE SEQUENCE [LARGE SCALE GENOMIC DNA]</scope>
    <source>
        <strain evidence="7">DSM 21368</strain>
    </source>
</reference>
<name>A0A1H5F8J3_9MICO</name>
<evidence type="ECO:0000313" key="6">
    <source>
        <dbReference type="EMBL" id="SED99701.1"/>
    </source>
</evidence>
<organism evidence="6 7">
    <name type="scientific">Ruania alba</name>
    <dbReference type="NCBI Taxonomy" id="648782"/>
    <lineage>
        <taxon>Bacteria</taxon>
        <taxon>Bacillati</taxon>
        <taxon>Actinomycetota</taxon>
        <taxon>Actinomycetes</taxon>
        <taxon>Micrococcales</taxon>
        <taxon>Ruaniaceae</taxon>
        <taxon>Ruania</taxon>
    </lineage>
</organism>
<gene>
    <name evidence="6" type="ORF">SAMN04488554_1263</name>
</gene>
<protein>
    <recommendedName>
        <fullName evidence="1">D-inositol 3-phosphate glycosyltransferase</fullName>
    </recommendedName>
</protein>
<evidence type="ECO:0000259" key="5">
    <source>
        <dbReference type="Pfam" id="PF13579"/>
    </source>
</evidence>
<evidence type="ECO:0000256" key="1">
    <source>
        <dbReference type="ARBA" id="ARBA00021292"/>
    </source>
</evidence>
<dbReference type="PANTHER" id="PTHR45947">
    <property type="entry name" value="SULFOQUINOVOSYL TRANSFERASE SQD2"/>
    <property type="match status" value="1"/>
</dbReference>
<dbReference type="GO" id="GO:1901137">
    <property type="term" value="P:carbohydrate derivative biosynthetic process"/>
    <property type="evidence" value="ECO:0007669"/>
    <property type="project" value="UniProtKB-ARBA"/>
</dbReference>
<dbReference type="AlphaFoldDB" id="A0A1H5F8J3"/>
<accession>A0A1H5F8J3</accession>
<evidence type="ECO:0000313" key="7">
    <source>
        <dbReference type="Proteomes" id="UP000199220"/>
    </source>
</evidence>
<feature type="domain" description="Glycosyl transferase family 1" evidence="4">
    <location>
        <begin position="203"/>
        <end position="367"/>
    </location>
</feature>
<dbReference type="InterPro" id="IPR050194">
    <property type="entry name" value="Glycosyltransferase_grp1"/>
</dbReference>
<proteinExistence type="predicted"/>
<dbReference type="SUPFAM" id="SSF53756">
    <property type="entry name" value="UDP-Glycosyltransferase/glycogen phosphorylase"/>
    <property type="match status" value="1"/>
</dbReference>
<dbReference type="GO" id="GO:0016757">
    <property type="term" value="F:glycosyltransferase activity"/>
    <property type="evidence" value="ECO:0007669"/>
    <property type="project" value="UniProtKB-KW"/>
</dbReference>
<keyword evidence="3 6" id="KW-0808">Transferase</keyword>
<dbReference type="EMBL" id="FNTX01000001">
    <property type="protein sequence ID" value="SED99701.1"/>
    <property type="molecule type" value="Genomic_DNA"/>
</dbReference>
<evidence type="ECO:0000256" key="3">
    <source>
        <dbReference type="ARBA" id="ARBA00022679"/>
    </source>
</evidence>
<dbReference type="Gene3D" id="3.40.50.2000">
    <property type="entry name" value="Glycogen Phosphorylase B"/>
    <property type="match status" value="2"/>
</dbReference>
<evidence type="ECO:0000256" key="2">
    <source>
        <dbReference type="ARBA" id="ARBA00022676"/>
    </source>
</evidence>